<dbReference type="GO" id="GO:0005524">
    <property type="term" value="F:ATP binding"/>
    <property type="evidence" value="ECO:0007669"/>
    <property type="project" value="InterPro"/>
</dbReference>
<keyword evidence="2" id="KW-1133">Transmembrane helix</keyword>
<gene>
    <name evidence="5" type="primary">ppsA_6</name>
    <name evidence="5" type="ORF">NPIL_702391</name>
</gene>
<organism evidence="5 6">
    <name type="scientific">Nephila pilipes</name>
    <name type="common">Giant wood spider</name>
    <name type="synonym">Nephila maculata</name>
    <dbReference type="NCBI Taxonomy" id="299642"/>
    <lineage>
        <taxon>Eukaryota</taxon>
        <taxon>Metazoa</taxon>
        <taxon>Ecdysozoa</taxon>
        <taxon>Arthropoda</taxon>
        <taxon>Chelicerata</taxon>
        <taxon>Arachnida</taxon>
        <taxon>Araneae</taxon>
        <taxon>Araneomorphae</taxon>
        <taxon>Entelegynae</taxon>
        <taxon>Araneoidea</taxon>
        <taxon>Nephilidae</taxon>
        <taxon>Nephila</taxon>
    </lineage>
</organism>
<name>A0A8X6URV5_NEPPI</name>
<evidence type="ECO:0000259" key="4">
    <source>
        <dbReference type="Pfam" id="PF23212"/>
    </source>
</evidence>
<keyword evidence="6" id="KW-1185">Reference proteome</keyword>
<evidence type="ECO:0000256" key="2">
    <source>
        <dbReference type="SAM" id="Phobius"/>
    </source>
</evidence>
<feature type="domain" description="DUF7064" evidence="4">
    <location>
        <begin position="278"/>
        <end position="383"/>
    </location>
</feature>
<dbReference type="InterPro" id="IPR051549">
    <property type="entry name" value="PEP_Utilizing_Enz"/>
</dbReference>
<dbReference type="EMBL" id="BMAW01084077">
    <property type="protein sequence ID" value="GFU36805.1"/>
    <property type="molecule type" value="Genomic_DNA"/>
</dbReference>
<dbReference type="InterPro" id="IPR055492">
    <property type="entry name" value="DUF7064"/>
</dbReference>
<dbReference type="AlphaFoldDB" id="A0A8X6URV5"/>
<dbReference type="Gene3D" id="3.30.1490.20">
    <property type="entry name" value="ATP-grasp fold, A domain"/>
    <property type="match status" value="1"/>
</dbReference>
<comment type="similarity">
    <text evidence="1">Belongs to the PEP-utilizing enzyme family.</text>
</comment>
<feature type="domain" description="Pyruvate phosphate dikinase AMP/ATP-binding" evidence="3">
    <location>
        <begin position="425"/>
        <end position="558"/>
    </location>
</feature>
<dbReference type="InterPro" id="IPR002192">
    <property type="entry name" value="PPDK_AMP/ATP-bd"/>
</dbReference>
<dbReference type="Proteomes" id="UP000887013">
    <property type="component" value="Unassembled WGS sequence"/>
</dbReference>
<evidence type="ECO:0000313" key="5">
    <source>
        <dbReference type="EMBL" id="GFU36805.1"/>
    </source>
</evidence>
<dbReference type="OrthoDB" id="6423512at2759"/>
<dbReference type="Pfam" id="PF23212">
    <property type="entry name" value="DUF7064"/>
    <property type="match status" value="1"/>
</dbReference>
<comment type="caution">
    <text evidence="5">The sequence shown here is derived from an EMBL/GenBank/DDBJ whole genome shotgun (WGS) entry which is preliminary data.</text>
</comment>
<proteinExistence type="inferred from homology"/>
<protein>
    <submittedName>
        <fullName evidence="5">Putative phosphoenolpyruvate synthase</fullName>
    </submittedName>
</protein>
<feature type="transmembrane region" description="Helical" evidence="2">
    <location>
        <begin position="6"/>
        <end position="29"/>
    </location>
</feature>
<keyword evidence="2" id="KW-0472">Membrane</keyword>
<keyword evidence="2" id="KW-0812">Transmembrane</keyword>
<dbReference type="PANTHER" id="PTHR43615:SF1">
    <property type="entry name" value="PPDK_N DOMAIN-CONTAINING PROTEIN"/>
    <property type="match status" value="1"/>
</dbReference>
<accession>A0A8X6URV5</accession>
<dbReference type="PANTHER" id="PTHR43615">
    <property type="entry name" value="PHOSPHOENOLPYRUVATE SYNTHASE-RELATED"/>
    <property type="match status" value="1"/>
</dbReference>
<evidence type="ECO:0000256" key="1">
    <source>
        <dbReference type="ARBA" id="ARBA00007837"/>
    </source>
</evidence>
<dbReference type="SUPFAM" id="SSF56059">
    <property type="entry name" value="Glutathione synthetase ATP-binding domain-like"/>
    <property type="match status" value="1"/>
</dbReference>
<dbReference type="Pfam" id="PF01326">
    <property type="entry name" value="PPDK_N"/>
    <property type="match status" value="1"/>
</dbReference>
<sequence length="562" mass="63057">MILSFLIILFTAPLQLIYCIKWVVAYVAIRFNKRFRYRRFDLYDVGARNDPHKLGFLVPEEEKKFESPFPDSHLLEAVDEVYFIGVNSKSECLLVRVGRMYDQMADAWVYLKLANGKSYSLTETVGYQESSDGNSRIFSCGKLQMHYLLPMRRWRIVYCGMLKEVSENKQNEESVFVKFVFLWKASSQVYDCTLNTNPKGFASALAKAEWQNTLRPPVDQLADASNIYAQTGIMDGTVSINDGEDYEMYLFGEKVRNLSKASDITECKCVTILGSTPTIGQNFHISTMSVKNSFENLPIGFVVDQDGEMEYLEELSTDVIPIKDGKHRRPFKATFSTVLGERYEMSGNVIEPIIVNLGLGMKGFLEVSVVEFTVGNRKGNGLIFYGEIYDVPKPRFNPKPPLSLPQTIPLTVKFTDDISHFGEISGGKGSSLGKLTQLSKEEESFIVPKGIIVTTAAYKEFLTPEILDAVKHLESIAYGKEAGDLKEACNKVSTIVEKTPLPNQICQNIAKDLKDIFDDDMKQYKFAVRSSATGEDTTAMSAAGQMDTFLGVQGIPEIFTSK</sequence>
<reference evidence="5" key="1">
    <citation type="submission" date="2020-08" db="EMBL/GenBank/DDBJ databases">
        <title>Multicomponent nature underlies the extraordinary mechanical properties of spider dragline silk.</title>
        <authorList>
            <person name="Kono N."/>
            <person name="Nakamura H."/>
            <person name="Mori M."/>
            <person name="Yoshida Y."/>
            <person name="Ohtoshi R."/>
            <person name="Malay A.D."/>
            <person name="Moran D.A.P."/>
            <person name="Tomita M."/>
            <person name="Numata K."/>
            <person name="Arakawa K."/>
        </authorList>
    </citation>
    <scope>NUCLEOTIDE SEQUENCE</scope>
</reference>
<evidence type="ECO:0000259" key="3">
    <source>
        <dbReference type="Pfam" id="PF01326"/>
    </source>
</evidence>
<evidence type="ECO:0000313" key="6">
    <source>
        <dbReference type="Proteomes" id="UP000887013"/>
    </source>
</evidence>
<dbReference type="GO" id="GO:0016301">
    <property type="term" value="F:kinase activity"/>
    <property type="evidence" value="ECO:0007669"/>
    <property type="project" value="InterPro"/>
</dbReference>
<dbReference type="InterPro" id="IPR013815">
    <property type="entry name" value="ATP_grasp_subdomain_1"/>
</dbReference>